<feature type="transmembrane region" description="Helical" evidence="1">
    <location>
        <begin position="185"/>
        <end position="207"/>
    </location>
</feature>
<sequence length="341" mass="38881">MSTNPTPSKTSSPDIKHCANEILQINDQNILIQRQNDTIQTQQKALQINNEAIASIGGATDDLLDNPIKGNNVFPPFSLAILSLFLLFVISLITFLYNTLLTRQIMLYMDNNGVIDAMVKSFQTGSFMVDTDGENQTFRYFWDEALITVNTYITRGRFFMLVALFMTLLGTILITYSLYYRGQNYQHAAKMISIALSVILGFTFLFMNNQPMTRPFENTIGYICITYFMGSQLKDCLTGIFSHKFFINKEIFPGSTLYYNFILNTITLNSLPTIFEEVFKNNDKYDFEINLDPDSGMNKTRMDNLLKIILAKNCIGNSCWMYLASLVGSMISFQYLLANEL</sequence>
<evidence type="ECO:0000256" key="1">
    <source>
        <dbReference type="SAM" id="Phobius"/>
    </source>
</evidence>
<feature type="transmembrane region" description="Helical" evidence="1">
    <location>
        <begin position="319"/>
        <end position="338"/>
    </location>
</feature>
<name>A0A6C0HUA6_9ZZZZ</name>
<feature type="transmembrane region" description="Helical" evidence="1">
    <location>
        <begin position="77"/>
        <end position="97"/>
    </location>
</feature>
<evidence type="ECO:0008006" key="3">
    <source>
        <dbReference type="Google" id="ProtNLM"/>
    </source>
</evidence>
<evidence type="ECO:0000313" key="2">
    <source>
        <dbReference type="EMBL" id="QHT84054.1"/>
    </source>
</evidence>
<accession>A0A6C0HUA6</accession>
<feature type="transmembrane region" description="Helical" evidence="1">
    <location>
        <begin position="158"/>
        <end position="179"/>
    </location>
</feature>
<proteinExistence type="predicted"/>
<dbReference type="AlphaFoldDB" id="A0A6C0HUA6"/>
<reference evidence="2" key="1">
    <citation type="journal article" date="2020" name="Nature">
        <title>Giant virus diversity and host interactions through global metagenomics.</title>
        <authorList>
            <person name="Schulz F."/>
            <person name="Roux S."/>
            <person name="Paez-Espino D."/>
            <person name="Jungbluth S."/>
            <person name="Walsh D.A."/>
            <person name="Denef V.J."/>
            <person name="McMahon K.D."/>
            <person name="Konstantinidis K.T."/>
            <person name="Eloe-Fadrosh E.A."/>
            <person name="Kyrpides N.C."/>
            <person name="Woyke T."/>
        </authorList>
    </citation>
    <scope>NUCLEOTIDE SEQUENCE</scope>
    <source>
        <strain evidence="2">GVMAG-M-3300023184-16</strain>
    </source>
</reference>
<keyword evidence="1" id="KW-1133">Transmembrane helix</keyword>
<organism evidence="2">
    <name type="scientific">viral metagenome</name>
    <dbReference type="NCBI Taxonomy" id="1070528"/>
    <lineage>
        <taxon>unclassified sequences</taxon>
        <taxon>metagenomes</taxon>
        <taxon>organismal metagenomes</taxon>
    </lineage>
</organism>
<dbReference type="EMBL" id="MN740015">
    <property type="protein sequence ID" value="QHT84054.1"/>
    <property type="molecule type" value="Genomic_DNA"/>
</dbReference>
<keyword evidence="1" id="KW-0812">Transmembrane</keyword>
<protein>
    <recommendedName>
        <fullName evidence="3">Transmembrane protein</fullName>
    </recommendedName>
</protein>
<keyword evidence="1" id="KW-0472">Membrane</keyword>